<reference evidence="1" key="1">
    <citation type="submission" date="2022-11" db="EMBL/GenBank/DDBJ databases">
        <authorList>
            <person name="Hyden B.L."/>
            <person name="Feng K."/>
            <person name="Yates T."/>
            <person name="Jawdy S."/>
            <person name="Smart L.B."/>
            <person name="Muchero W."/>
        </authorList>
    </citation>
    <scope>NUCLEOTIDE SEQUENCE</scope>
    <source>
        <tissue evidence="1">Shoot tip</tissue>
    </source>
</reference>
<proteinExistence type="predicted"/>
<sequence length="117" mass="12700">MCHNSNGSAGAGAFVGMETTHNSINPKTREHIHSERAAFSLLQALSSAPARVSLPLADSSPSVVRAKTGASFPASETFGQWTVYRKLRIRSARSAFEESVGSRLERFGEPDYELTQM</sequence>
<keyword evidence="2" id="KW-1185">Reference proteome</keyword>
<dbReference type="OrthoDB" id="10528093at2759"/>
<dbReference type="EMBL" id="JAPFFK010000002">
    <property type="protein sequence ID" value="KAJ6773882.1"/>
    <property type="molecule type" value="Genomic_DNA"/>
</dbReference>
<evidence type="ECO:0000313" key="2">
    <source>
        <dbReference type="Proteomes" id="UP001151532"/>
    </source>
</evidence>
<name>A0A9Q0WUT7_SALPP</name>
<dbReference type="Proteomes" id="UP001151532">
    <property type="component" value="Chromosome 5"/>
</dbReference>
<gene>
    <name evidence="1" type="ORF">OIU79_017351</name>
</gene>
<evidence type="ECO:0000313" key="1">
    <source>
        <dbReference type="EMBL" id="KAJ6773882.1"/>
    </source>
</evidence>
<organism evidence="1 2">
    <name type="scientific">Salix purpurea</name>
    <name type="common">Purple osier willow</name>
    <dbReference type="NCBI Taxonomy" id="77065"/>
    <lineage>
        <taxon>Eukaryota</taxon>
        <taxon>Viridiplantae</taxon>
        <taxon>Streptophyta</taxon>
        <taxon>Embryophyta</taxon>
        <taxon>Tracheophyta</taxon>
        <taxon>Spermatophyta</taxon>
        <taxon>Magnoliopsida</taxon>
        <taxon>eudicotyledons</taxon>
        <taxon>Gunneridae</taxon>
        <taxon>Pentapetalae</taxon>
        <taxon>rosids</taxon>
        <taxon>fabids</taxon>
        <taxon>Malpighiales</taxon>
        <taxon>Salicaceae</taxon>
        <taxon>Saliceae</taxon>
        <taxon>Salix</taxon>
    </lineage>
</organism>
<reference evidence="1" key="2">
    <citation type="journal article" date="2023" name="Int. J. Mol. Sci.">
        <title>De Novo Assembly and Annotation of 11 Diverse Shrub Willow (Salix) Genomes Reveals Novel Gene Organization in Sex-Linked Regions.</title>
        <authorList>
            <person name="Hyden B."/>
            <person name="Feng K."/>
            <person name="Yates T.B."/>
            <person name="Jawdy S."/>
            <person name="Cereghino C."/>
            <person name="Smart L.B."/>
            <person name="Muchero W."/>
        </authorList>
    </citation>
    <scope>NUCLEOTIDE SEQUENCE</scope>
    <source>
        <tissue evidence="1">Shoot tip</tissue>
    </source>
</reference>
<accession>A0A9Q0WUT7</accession>
<comment type="caution">
    <text evidence="1">The sequence shown here is derived from an EMBL/GenBank/DDBJ whole genome shotgun (WGS) entry which is preliminary data.</text>
</comment>
<protein>
    <submittedName>
        <fullName evidence="1">FATTY-ACID-BINDING PROTEIN 1</fullName>
    </submittedName>
</protein>
<dbReference type="AlphaFoldDB" id="A0A9Q0WUT7"/>